<evidence type="ECO:0000256" key="4">
    <source>
        <dbReference type="ARBA" id="ARBA00022989"/>
    </source>
</evidence>
<feature type="compositionally biased region" description="Low complexity" evidence="6">
    <location>
        <begin position="219"/>
        <end position="241"/>
    </location>
</feature>
<evidence type="ECO:0000256" key="5">
    <source>
        <dbReference type="ARBA" id="ARBA00023306"/>
    </source>
</evidence>
<evidence type="ECO:0000256" key="6">
    <source>
        <dbReference type="SAM" id="MobiDB-lite"/>
    </source>
</evidence>
<organism evidence="10 11">
    <name type="scientific">Rothia mucilaginosa</name>
    <dbReference type="NCBI Taxonomy" id="43675"/>
    <lineage>
        <taxon>Bacteria</taxon>
        <taxon>Bacillati</taxon>
        <taxon>Actinomycetota</taxon>
        <taxon>Actinomycetes</taxon>
        <taxon>Micrococcales</taxon>
        <taxon>Micrococcaceae</taxon>
        <taxon>Rothia</taxon>
    </lineage>
</organism>
<feature type="transmembrane region" description="Helical" evidence="7">
    <location>
        <begin position="327"/>
        <end position="352"/>
    </location>
</feature>
<evidence type="ECO:0000256" key="7">
    <source>
        <dbReference type="SAM" id="Phobius"/>
    </source>
</evidence>
<keyword evidence="3 7" id="KW-0812">Transmembrane</keyword>
<evidence type="ECO:0000256" key="1">
    <source>
        <dbReference type="ARBA" id="ARBA00022475"/>
    </source>
</evidence>
<dbReference type="PANTHER" id="PTHR37820">
    <property type="entry name" value="CELL DIVISION PROTEIN DIVIB"/>
    <property type="match status" value="1"/>
</dbReference>
<evidence type="ECO:0000256" key="2">
    <source>
        <dbReference type="ARBA" id="ARBA00022618"/>
    </source>
</evidence>
<feature type="compositionally biased region" description="Basic residues" evidence="6">
    <location>
        <begin position="122"/>
        <end position="133"/>
    </location>
</feature>
<name>A0A930L3I6_9MICC</name>
<feature type="compositionally biased region" description="Basic and acidic residues" evidence="6">
    <location>
        <begin position="271"/>
        <end position="317"/>
    </location>
</feature>
<dbReference type="Gene3D" id="3.40.50.10960">
    <property type="match status" value="1"/>
</dbReference>
<dbReference type="GO" id="GO:0051301">
    <property type="term" value="P:cell division"/>
    <property type="evidence" value="ECO:0007669"/>
    <property type="project" value="UniProtKB-KW"/>
</dbReference>
<evidence type="ECO:0000313" key="10">
    <source>
        <dbReference type="EMBL" id="MBF1663011.1"/>
    </source>
</evidence>
<feature type="domain" description="Cell division protein FtsQ/DivIB C-terminal" evidence="8">
    <location>
        <begin position="423"/>
        <end position="529"/>
    </location>
</feature>
<accession>A0A930L3I6</accession>
<gene>
    <name evidence="10" type="ORF">HXO64_00445</name>
</gene>
<dbReference type="InterPro" id="IPR005548">
    <property type="entry name" value="Cell_div_FtsQ/DivIB_C"/>
</dbReference>
<dbReference type="PANTHER" id="PTHR37820:SF1">
    <property type="entry name" value="CELL DIVISION PROTEIN FTSQ"/>
    <property type="match status" value="1"/>
</dbReference>
<feature type="domain" description="POTRA" evidence="9">
    <location>
        <begin position="354"/>
        <end position="419"/>
    </location>
</feature>
<dbReference type="Pfam" id="PF03799">
    <property type="entry name" value="FtsQ_DivIB_C"/>
    <property type="match status" value="1"/>
</dbReference>
<comment type="caution">
    <text evidence="10">The sequence shown here is derived from an EMBL/GenBank/DDBJ whole genome shotgun (WGS) entry which is preliminary data.</text>
</comment>
<keyword evidence="7" id="KW-0472">Membrane</keyword>
<dbReference type="Proteomes" id="UP000756427">
    <property type="component" value="Unassembled WGS sequence"/>
</dbReference>
<feature type="compositionally biased region" description="Low complexity" evidence="6">
    <location>
        <begin position="93"/>
        <end position="119"/>
    </location>
</feature>
<evidence type="ECO:0000313" key="11">
    <source>
        <dbReference type="Proteomes" id="UP000756427"/>
    </source>
</evidence>
<proteinExistence type="predicted"/>
<dbReference type="EMBL" id="JABZXR010000001">
    <property type="protein sequence ID" value="MBF1663011.1"/>
    <property type="molecule type" value="Genomic_DNA"/>
</dbReference>
<keyword evidence="1" id="KW-1003">Cell membrane</keyword>
<feature type="compositionally biased region" description="Low complexity" evidence="6">
    <location>
        <begin position="138"/>
        <end position="155"/>
    </location>
</feature>
<keyword evidence="4 7" id="KW-1133">Transmembrane helix</keyword>
<dbReference type="InterPro" id="IPR050487">
    <property type="entry name" value="FtsQ_DivIB"/>
</dbReference>
<sequence>MPMSSGLSSEGHSSSRAPKAPRSRARLRAQQVAENAQVEVKKSESVQAESAQSQLTQPQATQPQVVKNAEATGTAKPSEAMKSADAVKPVAVASSEASAQPAGAQSAATQPSATQSSSSVRHMPRKPVVHKSHSQNGADSSSSKSAAAVHSSAQSLKDSVRSALMTGRTVSEVEHAPELFDVEAFEDSSSKTESAKTASSQAEKSAGKDSDKGADKKSASTSAKASTQSDAAGSGEDSAAENADKTDVKSTDKAGEKATEEPRPASRFGRWRAEREQQRAAEIEKERERASRQAHRERLRQDPGLDGLRAEERPRKERAPLTRARKLLYTASALAIIAVLYVVLVFFSPLLATQKITVRGASLLETTQVEQKLEPLRGVPLTRIDEKKVRELIGQDNVIRSVQVESRPPHELVVTLKERTAVAVVKQGDTYHTVDSDGVSLLESATQPDTSVPLVRFSGDDPQTSAEFRTISTALSAMPSELLAQVKEAGATSTSSITLTLRDNTTVQWGTAEESELKAKVLLSLRQAIAKRAQEEKSSEAQTQKVTVYDVSAPRVPVTR</sequence>
<keyword evidence="2" id="KW-0132">Cell division</keyword>
<dbReference type="Pfam" id="PF08478">
    <property type="entry name" value="POTRA_1"/>
    <property type="match status" value="1"/>
</dbReference>
<feature type="region of interest" description="Disordered" evidence="6">
    <location>
        <begin position="533"/>
        <end position="560"/>
    </location>
</feature>
<feature type="region of interest" description="Disordered" evidence="6">
    <location>
        <begin position="1"/>
        <end position="317"/>
    </location>
</feature>
<reference evidence="10" key="1">
    <citation type="submission" date="2020-04" db="EMBL/GenBank/DDBJ databases">
        <title>Deep metagenomics examines the oral microbiome during advanced dental caries in children, revealing novel taxa and co-occurrences with host molecules.</title>
        <authorList>
            <person name="Baker J.L."/>
            <person name="Morton J.T."/>
            <person name="Dinis M."/>
            <person name="Alvarez R."/>
            <person name="Tran N.C."/>
            <person name="Knight R."/>
            <person name="Edlund A."/>
        </authorList>
    </citation>
    <scope>NUCLEOTIDE SEQUENCE</scope>
    <source>
        <strain evidence="10">JCVI_44_bin.2</strain>
    </source>
</reference>
<protein>
    <submittedName>
        <fullName evidence="10">FtsQ-type POTRA domain-containing protein</fullName>
    </submittedName>
</protein>
<feature type="compositionally biased region" description="Basic and acidic residues" evidence="6">
    <location>
        <begin position="205"/>
        <end position="218"/>
    </location>
</feature>
<feature type="compositionally biased region" description="Basic and acidic residues" evidence="6">
    <location>
        <begin position="242"/>
        <end position="264"/>
    </location>
</feature>
<dbReference type="InterPro" id="IPR013685">
    <property type="entry name" value="POTRA_FtsQ_type"/>
</dbReference>
<keyword evidence="5" id="KW-0131">Cell cycle</keyword>
<evidence type="ECO:0000259" key="9">
    <source>
        <dbReference type="Pfam" id="PF08478"/>
    </source>
</evidence>
<evidence type="ECO:0000256" key="3">
    <source>
        <dbReference type="ARBA" id="ARBA00022692"/>
    </source>
</evidence>
<dbReference type="GO" id="GO:0005886">
    <property type="term" value="C:plasma membrane"/>
    <property type="evidence" value="ECO:0007669"/>
    <property type="project" value="TreeGrafter"/>
</dbReference>
<feature type="compositionally biased region" description="Low complexity" evidence="6">
    <location>
        <begin position="195"/>
        <end position="204"/>
    </location>
</feature>
<dbReference type="AlphaFoldDB" id="A0A930L3I6"/>
<feature type="compositionally biased region" description="Low complexity" evidence="6">
    <location>
        <begin position="1"/>
        <end position="18"/>
    </location>
</feature>
<feature type="compositionally biased region" description="Low complexity" evidence="6">
    <location>
        <begin position="45"/>
        <end position="54"/>
    </location>
</feature>
<feature type="compositionally biased region" description="Polar residues" evidence="6">
    <location>
        <begin position="55"/>
        <end position="65"/>
    </location>
</feature>
<evidence type="ECO:0000259" key="8">
    <source>
        <dbReference type="Pfam" id="PF03799"/>
    </source>
</evidence>